<dbReference type="AlphaFoldDB" id="A0A098SBY1"/>
<feature type="domain" description="DUF58" evidence="2">
    <location>
        <begin position="201"/>
        <end position="345"/>
    </location>
</feature>
<keyword evidence="1" id="KW-1133">Transmembrane helix</keyword>
<keyword evidence="1" id="KW-0812">Transmembrane</keyword>
<accession>A0A098SBY1</accession>
<dbReference type="Pfam" id="PF01882">
    <property type="entry name" value="DUF58"/>
    <property type="match status" value="1"/>
</dbReference>
<dbReference type="OrthoDB" id="845740at2"/>
<gene>
    <name evidence="3" type="ORF">IX84_07680</name>
</gene>
<evidence type="ECO:0000259" key="2">
    <source>
        <dbReference type="Pfam" id="PF01882"/>
    </source>
</evidence>
<reference evidence="3 4" key="1">
    <citation type="journal article" date="2014" name="Int. J. Syst. Evol. Microbiol.">
        <title>Phaeodactylibacter xiamenensis gen. nov., sp. nov., a member of the family Saprospiraceae isolated from the marine alga Phaeodactylum tricornutum.</title>
        <authorList>
            <person name="Chen Z.Jr."/>
            <person name="Lei X."/>
            <person name="Lai Q."/>
            <person name="Li Y."/>
            <person name="Zhang B."/>
            <person name="Zhang J."/>
            <person name="Zhang H."/>
            <person name="Yang L."/>
            <person name="Zheng W."/>
            <person name="Tian Y."/>
            <person name="Yu Z."/>
            <person name="Xu H.Jr."/>
            <person name="Zheng T."/>
        </authorList>
    </citation>
    <scope>NUCLEOTIDE SEQUENCE [LARGE SCALE GENOMIC DNA]</scope>
    <source>
        <strain evidence="3 4">KD52</strain>
    </source>
</reference>
<keyword evidence="4" id="KW-1185">Reference proteome</keyword>
<dbReference type="PANTHER" id="PTHR33608:SF3">
    <property type="entry name" value="SLR2013 PROTEIN"/>
    <property type="match status" value="1"/>
</dbReference>
<evidence type="ECO:0000256" key="1">
    <source>
        <dbReference type="SAM" id="Phobius"/>
    </source>
</evidence>
<dbReference type="STRING" id="1524460.IX84_07680"/>
<dbReference type="SUPFAM" id="SSF53300">
    <property type="entry name" value="vWA-like"/>
    <property type="match status" value="1"/>
</dbReference>
<feature type="transmembrane region" description="Helical" evidence="1">
    <location>
        <begin position="37"/>
        <end position="54"/>
    </location>
</feature>
<evidence type="ECO:0000313" key="3">
    <source>
        <dbReference type="EMBL" id="KGE88552.1"/>
    </source>
</evidence>
<comment type="caution">
    <text evidence="3">The sequence shown here is derived from an EMBL/GenBank/DDBJ whole genome shotgun (WGS) entry which is preliminary data.</text>
</comment>
<protein>
    <recommendedName>
        <fullName evidence="2">DUF58 domain-containing protein</fullName>
    </recommendedName>
</protein>
<evidence type="ECO:0000313" key="4">
    <source>
        <dbReference type="Proteomes" id="UP000029736"/>
    </source>
</evidence>
<sequence>MKAIHLTDRFFWAFGGLVVLFVICFWVPVLLPGAQAIFVLLLATVILDGLLLFGKNMEVSAARQTPKIMGLGDNNPIKVRMENASNLPLSIRLIDELPVQFQRRDFEYRISLGSGASETLHYDLRPVERGQYTFGDLNLFLSSQIGLLERRWVAPAEAAVPVYPSVLQMKQLELRALDRIAQHPGIKKIRRIGHSYEFEQIKNYVRGDDYRSINWKASSRRGTLMVNQYEDERSQQIYSIIDKSRVMKMPFEGLSLMDYAVNASLAISNIALKKYDRAGLITFSDKIGATVKADSKATQLNKILNALYAEQERQVEANYELLYYAARKLIAGRSMILLYTNFESRFALERALPFLRRINRTHLLVVIFFENTEIRTFIEEEATHIEDIYLQTVARKYLNEKAQMVQQLRQYGIQAVLTRPEDLSVNTVNKYLELKSRGLI</sequence>
<name>A0A098SBY1_9BACT</name>
<proteinExistence type="predicted"/>
<keyword evidence="1" id="KW-0472">Membrane</keyword>
<dbReference type="InterPro" id="IPR036465">
    <property type="entry name" value="vWFA_dom_sf"/>
</dbReference>
<dbReference type="PANTHER" id="PTHR33608">
    <property type="entry name" value="BLL2464 PROTEIN"/>
    <property type="match status" value="1"/>
</dbReference>
<dbReference type="Proteomes" id="UP000029736">
    <property type="component" value="Unassembled WGS sequence"/>
</dbReference>
<organism evidence="3 4">
    <name type="scientific">Phaeodactylibacter xiamenensis</name>
    <dbReference type="NCBI Taxonomy" id="1524460"/>
    <lineage>
        <taxon>Bacteria</taxon>
        <taxon>Pseudomonadati</taxon>
        <taxon>Bacteroidota</taxon>
        <taxon>Saprospiria</taxon>
        <taxon>Saprospirales</taxon>
        <taxon>Haliscomenobacteraceae</taxon>
        <taxon>Phaeodactylibacter</taxon>
    </lineage>
</organism>
<dbReference type="EMBL" id="JPOS01000018">
    <property type="protein sequence ID" value="KGE88552.1"/>
    <property type="molecule type" value="Genomic_DNA"/>
</dbReference>
<feature type="transmembrane region" description="Helical" evidence="1">
    <location>
        <begin position="12"/>
        <end position="31"/>
    </location>
</feature>
<dbReference type="RefSeq" id="WP_044218174.1">
    <property type="nucleotide sequence ID" value="NZ_JBKAGJ010000006.1"/>
</dbReference>
<dbReference type="InterPro" id="IPR002881">
    <property type="entry name" value="DUF58"/>
</dbReference>